<protein>
    <submittedName>
        <fullName evidence="3">Uncharacterized protein</fullName>
    </submittedName>
</protein>
<dbReference type="AlphaFoldDB" id="A0A1V8SVW6"/>
<keyword evidence="2" id="KW-1133">Transmembrane helix</keyword>
<dbReference type="InParanoid" id="A0A1V8SVW6"/>
<evidence type="ECO:0000313" key="3">
    <source>
        <dbReference type="EMBL" id="OQO03194.1"/>
    </source>
</evidence>
<comment type="caution">
    <text evidence="3">The sequence shown here is derived from an EMBL/GenBank/DDBJ whole genome shotgun (WGS) entry which is preliminary data.</text>
</comment>
<name>A0A1V8SVW6_9PEZI</name>
<dbReference type="STRING" id="1507870.A0A1V8SVW6"/>
<gene>
    <name evidence="3" type="ORF">B0A48_11449</name>
</gene>
<keyword evidence="2" id="KW-0812">Transmembrane</keyword>
<accession>A0A1V8SVW6</accession>
<keyword evidence="2" id="KW-0472">Membrane</keyword>
<dbReference type="EMBL" id="NAJO01000025">
    <property type="protein sequence ID" value="OQO03194.1"/>
    <property type="molecule type" value="Genomic_DNA"/>
</dbReference>
<reference evidence="4" key="1">
    <citation type="submission" date="2017-03" db="EMBL/GenBank/DDBJ databases">
        <title>Genomes of endolithic fungi from Antarctica.</title>
        <authorList>
            <person name="Coleine C."/>
            <person name="Masonjones S."/>
            <person name="Stajich J.E."/>
        </authorList>
    </citation>
    <scope>NUCLEOTIDE SEQUENCE [LARGE SCALE GENOMIC DNA]</scope>
    <source>
        <strain evidence="4">CCFEE 5527</strain>
    </source>
</reference>
<feature type="transmembrane region" description="Helical" evidence="2">
    <location>
        <begin position="510"/>
        <end position="532"/>
    </location>
</feature>
<organism evidence="3 4">
    <name type="scientific">Cryoendolithus antarcticus</name>
    <dbReference type="NCBI Taxonomy" id="1507870"/>
    <lineage>
        <taxon>Eukaryota</taxon>
        <taxon>Fungi</taxon>
        <taxon>Dikarya</taxon>
        <taxon>Ascomycota</taxon>
        <taxon>Pezizomycotina</taxon>
        <taxon>Dothideomycetes</taxon>
        <taxon>Dothideomycetidae</taxon>
        <taxon>Cladosporiales</taxon>
        <taxon>Cladosporiaceae</taxon>
        <taxon>Cryoendolithus</taxon>
    </lineage>
</organism>
<dbReference type="PANTHER" id="PTHR35041:SF6">
    <property type="entry name" value="FORMYLMETHIONINE DEFORMYLASE-LIKE PROTEIN-RELATED"/>
    <property type="match status" value="1"/>
</dbReference>
<feature type="region of interest" description="Disordered" evidence="1">
    <location>
        <begin position="587"/>
        <end position="624"/>
    </location>
</feature>
<keyword evidence="4" id="KW-1185">Reference proteome</keyword>
<evidence type="ECO:0000313" key="4">
    <source>
        <dbReference type="Proteomes" id="UP000192596"/>
    </source>
</evidence>
<feature type="transmembrane region" description="Helical" evidence="2">
    <location>
        <begin position="113"/>
        <end position="133"/>
    </location>
</feature>
<feature type="transmembrane region" description="Helical" evidence="2">
    <location>
        <begin position="53"/>
        <end position="76"/>
    </location>
</feature>
<dbReference type="OrthoDB" id="5322539at2759"/>
<sequence length="624" mass="68347">MAAAHSHAHWLVPTTLALATLFGAALAFGHHVFYSKLNGSKIEEARWTQDTNISIGTAFTFLVRSALVIAVSTAYWQVFWRRLHRPLPLSSIDGLATQLQDAYQLLNFNNIKVSPLLCAIALFAWLIPVAVVFPPSALKVVPQRVSSQEMVPTGIPDYSASENFVPSAWNGEGITKRNGTGQTLSEVSAYWGGPSTQVRRTLFGTAYQGQLPLLTGKLLTMIAPNSSFTLEFDGPSLQCDEANNSSGIAVELTNAGVPCLNGSTACLNAANSYFVSWVANGTNDHKAYATWGRVPYAIGTTEPEYLGTDWRHAQAIFVAHRDINSTKGASAEGITILNCTLYNTTYNIAATYVDGEQSVSMQSTRTRNPVRFLSQDAKGQNHLEFPGAFSLNDPRVKSYLSLMQIIGELLVGHLYWDVVHKTAYTQILSTDLAYTDALWPVYRNYTGLSPDLEPPNLVWLPFKDTLEELFRNMTLSLLSISSVHANLTEMISVSVTYTYNAYAYSPQRLWAPYGAAIMATLMAVAVGFFNLVSSGASYSNKFSTIVRVSHDRAIDIAIRDEDRYGQDPLPKYIGKAKLFVRGLKDREMESSRSSVQASGLPEPAAEGLMTGRSTLGVAEDHSDQ</sequence>
<evidence type="ECO:0000256" key="1">
    <source>
        <dbReference type="SAM" id="MobiDB-lite"/>
    </source>
</evidence>
<dbReference type="Proteomes" id="UP000192596">
    <property type="component" value="Unassembled WGS sequence"/>
</dbReference>
<dbReference type="PANTHER" id="PTHR35041">
    <property type="entry name" value="MEDIATOR OF RNA POLYMERASE II TRANSCRIPTION SUBUNIT 1"/>
    <property type="match status" value="1"/>
</dbReference>
<evidence type="ECO:0000256" key="2">
    <source>
        <dbReference type="SAM" id="Phobius"/>
    </source>
</evidence>
<proteinExistence type="predicted"/>